<feature type="chain" id="PRO_5037410506" evidence="1">
    <location>
        <begin position="26"/>
        <end position="686"/>
    </location>
</feature>
<keyword evidence="2" id="KW-1185">Reference proteome</keyword>
<evidence type="ECO:0000256" key="1">
    <source>
        <dbReference type="SAM" id="SignalP"/>
    </source>
</evidence>
<dbReference type="WBParaSite" id="Gr19_v10_g6330.t2">
    <property type="protein sequence ID" value="Gr19_v10_g6330.t2"/>
    <property type="gene ID" value="Gr19_v10_g6330"/>
</dbReference>
<accession>A0A914I3R7</accession>
<proteinExistence type="predicted"/>
<name>A0A914I3R7_GLORO</name>
<feature type="signal peptide" evidence="1">
    <location>
        <begin position="1"/>
        <end position="25"/>
    </location>
</feature>
<protein>
    <submittedName>
        <fullName evidence="3">Uncharacterized protein</fullName>
    </submittedName>
</protein>
<dbReference type="AlphaFoldDB" id="A0A914I3R7"/>
<sequence>MFKFFYYSFFFVIKFFSLPARATCCAPPPSPISVLQYPNIQGAGVSQYANIYFMNGVPPSQQQNTILWQRQGAPSVKMVENDNTVAQITAQNATENITTLPNDDELLKSGSTMELAPRINAFKPNLLIRPIENIKKINANLTAFRCPLNESARKLSIDDLLSSIEVAARPFDGLSNVNGILPVPLPIQFCTFEEPKFDDKQQCSFYSSESENLQFKIGRFCNKTMPTALFVKSFANQIKRPIDDLPKDNFLMLIEPFGVVPSNSAILKMDIACQKGDGQLSFNYWCTTEQFVLKVCTRFNFVRQCTPQIFNSHNSSRVEVLVVNPSLESFGQFSVEIIAEDFAEPSLMILDNLHYEAKQCPIYDEQENVAQKNKEFVNGNTSKNYSKISIKQNGLEQYIKELSPKNSNKFNKIYANMRPVVDGAVTRHKKPFFDAISEDENAIEVNIAKRELLKIGGKLAMFGQQRTNLAENSADLLPQIQFRRRNNRQPKLHRKLPNACELLKCTFTDTFCHWSQLEQMPFMKIRTGKWQIAKPQELSFLMETREKISNLQHSGYAYIGNDQTLHGIVPKKEVMLDNHHHRTRRTVYVLQSPEFVLSKNCSNSALIFDLYKRTNAIIMKICLNSMMNCVYEAPYSEVNVYWRMREKIELPPDTNKIYVIATQWKRISWLAIDNIRLLEDGTECQE</sequence>
<evidence type="ECO:0000313" key="3">
    <source>
        <dbReference type="WBParaSite" id="Gr19_v10_g6330.t2"/>
    </source>
</evidence>
<evidence type="ECO:0000313" key="2">
    <source>
        <dbReference type="Proteomes" id="UP000887572"/>
    </source>
</evidence>
<dbReference type="Proteomes" id="UP000887572">
    <property type="component" value="Unplaced"/>
</dbReference>
<keyword evidence="1" id="KW-0732">Signal</keyword>
<reference evidence="3" key="1">
    <citation type="submission" date="2022-11" db="UniProtKB">
        <authorList>
            <consortium name="WormBaseParasite"/>
        </authorList>
    </citation>
    <scope>IDENTIFICATION</scope>
</reference>
<organism evidence="2 3">
    <name type="scientific">Globodera rostochiensis</name>
    <name type="common">Golden nematode worm</name>
    <name type="synonym">Heterodera rostochiensis</name>
    <dbReference type="NCBI Taxonomy" id="31243"/>
    <lineage>
        <taxon>Eukaryota</taxon>
        <taxon>Metazoa</taxon>
        <taxon>Ecdysozoa</taxon>
        <taxon>Nematoda</taxon>
        <taxon>Chromadorea</taxon>
        <taxon>Rhabditida</taxon>
        <taxon>Tylenchina</taxon>
        <taxon>Tylenchomorpha</taxon>
        <taxon>Tylenchoidea</taxon>
        <taxon>Heteroderidae</taxon>
        <taxon>Heteroderinae</taxon>
        <taxon>Globodera</taxon>
    </lineage>
</organism>